<dbReference type="SUPFAM" id="SSF46689">
    <property type="entry name" value="Homeodomain-like"/>
    <property type="match status" value="1"/>
</dbReference>
<dbReference type="InterPro" id="IPR009057">
    <property type="entry name" value="Homeodomain-like_sf"/>
</dbReference>
<comment type="caution">
    <text evidence="1">The sequence shown here is derived from an EMBL/GenBank/DDBJ whole genome shotgun (WGS) entry which is preliminary data.</text>
</comment>
<name>A0A7W7ZHW4_9BACT</name>
<evidence type="ECO:0000313" key="2">
    <source>
        <dbReference type="Proteomes" id="UP000540989"/>
    </source>
</evidence>
<dbReference type="AlphaFoldDB" id="A0A7W7ZHW4"/>
<proteinExistence type="predicted"/>
<gene>
    <name evidence="1" type="ORF">HDF16_004764</name>
</gene>
<evidence type="ECO:0000313" key="1">
    <source>
        <dbReference type="EMBL" id="MBB5060028.1"/>
    </source>
</evidence>
<dbReference type="GO" id="GO:0004803">
    <property type="term" value="F:transposase activity"/>
    <property type="evidence" value="ECO:0007669"/>
    <property type="project" value="InterPro"/>
</dbReference>
<accession>A0A7W7ZHW4</accession>
<dbReference type="Gene3D" id="1.10.10.60">
    <property type="entry name" value="Homeodomain-like"/>
    <property type="match status" value="1"/>
</dbReference>
<keyword evidence="2" id="KW-1185">Reference proteome</keyword>
<dbReference type="GO" id="GO:0003677">
    <property type="term" value="F:DNA binding"/>
    <property type="evidence" value="ECO:0007669"/>
    <property type="project" value="InterPro"/>
</dbReference>
<organism evidence="1 2">
    <name type="scientific">Granulicella aggregans</name>
    <dbReference type="NCBI Taxonomy" id="474949"/>
    <lineage>
        <taxon>Bacteria</taxon>
        <taxon>Pseudomonadati</taxon>
        <taxon>Acidobacteriota</taxon>
        <taxon>Terriglobia</taxon>
        <taxon>Terriglobales</taxon>
        <taxon>Acidobacteriaceae</taxon>
        <taxon>Granulicella</taxon>
    </lineage>
</organism>
<dbReference type="GO" id="GO:0006313">
    <property type="term" value="P:DNA transposition"/>
    <property type="evidence" value="ECO:0007669"/>
    <property type="project" value="InterPro"/>
</dbReference>
<dbReference type="EMBL" id="JACHIP010000009">
    <property type="protein sequence ID" value="MBB5060028.1"/>
    <property type="molecule type" value="Genomic_DNA"/>
</dbReference>
<protein>
    <submittedName>
        <fullName evidence="1">Transposase</fullName>
    </submittedName>
</protein>
<reference evidence="1 2" key="1">
    <citation type="submission" date="2020-08" db="EMBL/GenBank/DDBJ databases">
        <title>Genomic Encyclopedia of Type Strains, Phase IV (KMG-V): Genome sequencing to study the core and pangenomes of soil and plant-associated prokaryotes.</title>
        <authorList>
            <person name="Whitman W."/>
        </authorList>
    </citation>
    <scope>NUCLEOTIDE SEQUENCE [LARGE SCALE GENOMIC DNA]</scope>
    <source>
        <strain evidence="1 2">M8UP14</strain>
    </source>
</reference>
<dbReference type="InterPro" id="IPR002514">
    <property type="entry name" value="Transposase_8"/>
</dbReference>
<sequence>MEKLTRRRYTLAYKQEAVWLVVSGQRVRAAAKALGIVEQTLANWVKADKAGQLRGLGSEQLSAERMENIRLRAELARVTMERDILGKATAYFAKVQR</sequence>
<dbReference type="Proteomes" id="UP000540989">
    <property type="component" value="Unassembled WGS sequence"/>
</dbReference>
<dbReference type="Pfam" id="PF01527">
    <property type="entry name" value="HTH_Tnp_1"/>
    <property type="match status" value="1"/>
</dbReference>